<protein>
    <recommendedName>
        <fullName evidence="9 10">2,3-bisphosphoglycerate-independent phosphoglycerate mutase</fullName>
        <shortName evidence="9">BPG-independent PGAM</shortName>
        <shortName evidence="9">Phosphoglyceromutase</shortName>
        <shortName evidence="9">iPGM</shortName>
        <ecNumber evidence="9 10">5.4.2.12</ecNumber>
    </recommendedName>
</protein>
<dbReference type="Proteomes" id="UP000007383">
    <property type="component" value="Chromosome"/>
</dbReference>
<dbReference type="PATRIC" id="fig|889378.3.peg.537"/>
<evidence type="ECO:0000256" key="2">
    <source>
        <dbReference type="ARBA" id="ARBA00002315"/>
    </source>
</evidence>
<comment type="catalytic activity">
    <reaction evidence="1 9">
        <text>(2R)-2-phosphoglycerate = (2R)-3-phosphoglycerate</text>
        <dbReference type="Rhea" id="RHEA:15901"/>
        <dbReference type="ChEBI" id="CHEBI:58272"/>
        <dbReference type="ChEBI" id="CHEBI:58289"/>
        <dbReference type="EC" id="5.4.2.12"/>
    </reaction>
</comment>
<dbReference type="InterPro" id="IPR017850">
    <property type="entry name" value="Alkaline_phosphatase_core_sf"/>
</dbReference>
<dbReference type="HAMAP" id="MF_01038">
    <property type="entry name" value="GpmI"/>
    <property type="match status" value="1"/>
</dbReference>
<comment type="similarity">
    <text evidence="4 9">Belongs to the BPG-independent phosphoglycerate mutase family.</text>
</comment>
<keyword evidence="8 9" id="KW-0413">Isomerase</keyword>
<dbReference type="RefSeq" id="WP_014454626.1">
    <property type="nucleotide sequence ID" value="NC_017098.1"/>
</dbReference>
<evidence type="ECO:0000256" key="4">
    <source>
        <dbReference type="ARBA" id="ARBA00008819"/>
    </source>
</evidence>
<feature type="binding site" evidence="9 12">
    <location>
        <position position="126"/>
    </location>
    <ligand>
        <name>substrate</name>
    </ligand>
</feature>
<dbReference type="GO" id="GO:0030145">
    <property type="term" value="F:manganese ion binding"/>
    <property type="evidence" value="ECO:0007669"/>
    <property type="project" value="UniProtKB-UniRule"/>
</dbReference>
<feature type="binding site" evidence="9 13">
    <location>
        <position position="425"/>
    </location>
    <ligand>
        <name>Mn(2+)</name>
        <dbReference type="ChEBI" id="CHEBI:29035"/>
        <label>1</label>
    </ligand>
</feature>
<proteinExistence type="inferred from homology"/>
<dbReference type="GO" id="GO:0006007">
    <property type="term" value="P:glucose catabolic process"/>
    <property type="evidence" value="ECO:0007669"/>
    <property type="project" value="InterPro"/>
</dbReference>
<evidence type="ECO:0000256" key="9">
    <source>
        <dbReference type="HAMAP-Rule" id="MF_01038"/>
    </source>
</evidence>
<dbReference type="NCBIfam" id="TIGR01307">
    <property type="entry name" value="pgm_bpd_ind"/>
    <property type="match status" value="1"/>
</dbReference>
<dbReference type="InterPro" id="IPR011258">
    <property type="entry name" value="BPG-indep_PGM_N"/>
</dbReference>
<dbReference type="EC" id="5.4.2.12" evidence="9 10"/>
<name>H9UGI6_SPIAZ</name>
<dbReference type="Gene3D" id="3.40.1450.10">
    <property type="entry name" value="BPG-independent phosphoglycerate mutase, domain B"/>
    <property type="match status" value="1"/>
</dbReference>
<dbReference type="SUPFAM" id="SSF53649">
    <property type="entry name" value="Alkaline phosphatase-like"/>
    <property type="match status" value="1"/>
</dbReference>
<keyword evidence="7 9" id="KW-0464">Manganese</keyword>
<feature type="binding site" evidence="9 13">
    <location>
        <position position="485"/>
    </location>
    <ligand>
        <name>Mn(2+)</name>
        <dbReference type="ChEBI" id="CHEBI:29035"/>
        <label>1</label>
    </ligand>
</feature>
<dbReference type="Pfam" id="PF06415">
    <property type="entry name" value="iPGM_N"/>
    <property type="match status" value="1"/>
</dbReference>
<dbReference type="Pfam" id="PF01676">
    <property type="entry name" value="Metalloenzyme"/>
    <property type="match status" value="1"/>
</dbReference>
<comment type="pathway">
    <text evidence="3 9">Carbohydrate degradation; glycolysis; pyruvate from D-glyceraldehyde 3-phosphate: step 3/5.</text>
</comment>
<evidence type="ECO:0000256" key="6">
    <source>
        <dbReference type="ARBA" id="ARBA00023152"/>
    </source>
</evidence>
<feature type="binding site" evidence="9 12">
    <location>
        <position position="188"/>
    </location>
    <ligand>
        <name>substrate</name>
    </ligand>
</feature>
<reference evidence="17" key="1">
    <citation type="journal article" date="2013" name="Stand. Genomic Sci.">
        <title>Complete genome sequence of the halophilic bacterium Spirochaeta africana type strain (Z-7692(T)) from the alkaline Lake Magadi in the East African Rift.</title>
        <authorList>
            <person name="Liolos K."/>
            <person name="Abt B."/>
            <person name="Scheuner C."/>
            <person name="Teshima H."/>
            <person name="Held B."/>
            <person name="Lapidus A."/>
            <person name="Nolan M."/>
            <person name="Lucas S."/>
            <person name="Deshpande S."/>
            <person name="Cheng J.F."/>
            <person name="Tapia R."/>
            <person name="Goodwin L.A."/>
            <person name="Pitluck S."/>
            <person name="Pagani I."/>
            <person name="Ivanova N."/>
            <person name="Mavromatis K."/>
            <person name="Mikhailova N."/>
            <person name="Huntemann M."/>
            <person name="Pati A."/>
            <person name="Chen A."/>
            <person name="Palaniappan K."/>
            <person name="Land M."/>
            <person name="Rohde M."/>
            <person name="Tindall B.J."/>
            <person name="Detter J.C."/>
            <person name="Goker M."/>
            <person name="Bristow J."/>
            <person name="Eisen J.A."/>
            <person name="Markowitz V."/>
            <person name="Hugenholtz P."/>
            <person name="Woyke T."/>
            <person name="Klenk H.P."/>
            <person name="Kyrpides N.C."/>
        </authorList>
    </citation>
    <scope>NUCLEOTIDE SEQUENCE</scope>
    <source>
        <strain evidence="17">ATCC 700263 / DSM 8902 / Z-7692</strain>
    </source>
</reference>
<evidence type="ECO:0000259" key="15">
    <source>
        <dbReference type="Pfam" id="PF06415"/>
    </source>
</evidence>
<feature type="binding site" evidence="9 12">
    <location>
        <position position="357"/>
    </location>
    <ligand>
        <name>substrate</name>
    </ligand>
</feature>
<evidence type="ECO:0000256" key="3">
    <source>
        <dbReference type="ARBA" id="ARBA00004798"/>
    </source>
</evidence>
<dbReference type="InterPro" id="IPR006124">
    <property type="entry name" value="Metalloenzyme"/>
</dbReference>
<feature type="binding site" evidence="9 13">
    <location>
        <position position="65"/>
    </location>
    <ligand>
        <name>Mn(2+)</name>
        <dbReference type="ChEBI" id="CHEBI:29035"/>
        <label>2</label>
    </ligand>
</feature>
<feature type="binding site" evidence="9 13">
    <location>
        <position position="467"/>
    </location>
    <ligand>
        <name>Mn(2+)</name>
        <dbReference type="ChEBI" id="CHEBI:29035"/>
        <label>2</label>
    </ligand>
</feature>
<evidence type="ECO:0000256" key="12">
    <source>
        <dbReference type="PIRSR" id="PIRSR001492-2"/>
    </source>
</evidence>
<keyword evidence="5 9" id="KW-0479">Metal-binding</keyword>
<feature type="active site" description="Phosphoserine intermediate" evidence="9 11">
    <location>
        <position position="65"/>
    </location>
</feature>
<dbReference type="KEGG" id="sfc:Spiaf_0526"/>
<evidence type="ECO:0000256" key="1">
    <source>
        <dbReference type="ARBA" id="ARBA00000370"/>
    </source>
</evidence>
<evidence type="ECO:0000313" key="17">
    <source>
        <dbReference type="Proteomes" id="UP000007383"/>
    </source>
</evidence>
<dbReference type="InterPro" id="IPR005995">
    <property type="entry name" value="Pgm_bpd_ind"/>
</dbReference>
<feature type="binding site" evidence="9 12">
    <location>
        <begin position="269"/>
        <end position="272"/>
    </location>
    <ligand>
        <name>substrate</name>
    </ligand>
</feature>
<evidence type="ECO:0000256" key="10">
    <source>
        <dbReference type="NCBIfam" id="TIGR01307"/>
    </source>
</evidence>
<feature type="binding site" evidence="9 13">
    <location>
        <position position="12"/>
    </location>
    <ligand>
        <name>Mn(2+)</name>
        <dbReference type="ChEBI" id="CHEBI:29035"/>
        <label>2</label>
    </ligand>
</feature>
<feature type="binding site" evidence="9 12">
    <location>
        <position position="194"/>
    </location>
    <ligand>
        <name>substrate</name>
    </ligand>
</feature>
<dbReference type="FunFam" id="3.40.1450.10:FF:000002">
    <property type="entry name" value="2,3-bisphosphoglycerate-independent phosphoglycerate mutase"/>
    <property type="match status" value="1"/>
</dbReference>
<dbReference type="GO" id="GO:0005829">
    <property type="term" value="C:cytosol"/>
    <property type="evidence" value="ECO:0007669"/>
    <property type="project" value="TreeGrafter"/>
</dbReference>
<evidence type="ECO:0000256" key="11">
    <source>
        <dbReference type="PIRSR" id="PIRSR001492-1"/>
    </source>
</evidence>
<evidence type="ECO:0000256" key="5">
    <source>
        <dbReference type="ARBA" id="ARBA00022723"/>
    </source>
</evidence>
<keyword evidence="17" id="KW-1185">Reference proteome</keyword>
<dbReference type="EMBL" id="CP003282">
    <property type="protein sequence ID" value="AFG36629.1"/>
    <property type="molecule type" value="Genomic_DNA"/>
</dbReference>
<keyword evidence="6 9" id="KW-0324">Glycolysis</keyword>
<dbReference type="GO" id="GO:0004619">
    <property type="term" value="F:phosphoglycerate mutase activity"/>
    <property type="evidence" value="ECO:0007669"/>
    <property type="project" value="UniProtKB-UniRule"/>
</dbReference>
<sequence>MAPKPVVLIVRDGWGRNPNPDQHDYNAVELANTPCSDTLLKKYPWVQIATSGEDVGLPEGTMGNSEVGHQNLGAGRIVYQDSVRITKAIREGDFFRNESLTAGIERAKKNAGWVHIMGLASDAGVHALLNHLYASVEMCKKLGQTKVAVHLFTDGRDTGPYTGIEFIRQIEEKLAEIGIGQVASITGRYWAMDRDNRWERVKRAYDMLTGRATDLPVFDTATEAMQHYYDNPDNDSQTGDEFVTPRFVGSDWQETRMKDGDSAIFYNFRGDRPREIIRSFVMDDFYGSVKPSPDSGEKGFDRGSKLDIFWVTMTAYEAELSTMVNVAFPKPGKMVNISGEYLSKKGLTQFRCAETEKFPHVTFFFNDYRDEPFDGETHQMAQSPKVATYDLQPEMSAGQVRDLVLGRIKADDCEDFILVNFANGDMVGHTGKLDAAIKACETVDACVQEIVDATLARGGKLVVTADHGNAEQMYAPEIKSAHTSHTTYDVDCIIVDPDLTDKASGAPDSPSAALRGDGRLADVMPTVLQLMGLEKPAEMSGSSLIK</sequence>
<dbReference type="PANTHER" id="PTHR31637">
    <property type="entry name" value="2,3-BISPHOSPHOGLYCERATE-INDEPENDENT PHOSPHOGLYCERATE MUTASE"/>
    <property type="match status" value="1"/>
</dbReference>
<evidence type="ECO:0000256" key="7">
    <source>
        <dbReference type="ARBA" id="ARBA00023211"/>
    </source>
</evidence>
<dbReference type="HOGENOM" id="CLU_026099_2_0_12"/>
<dbReference type="SUPFAM" id="SSF64158">
    <property type="entry name" value="2,3-Bisphosphoglycerate-independent phosphoglycerate mutase, substrate-binding domain"/>
    <property type="match status" value="1"/>
</dbReference>
<feature type="domain" description="BPG-independent PGAM N-terminal" evidence="15">
    <location>
        <begin position="85"/>
        <end position="317"/>
    </location>
</feature>
<feature type="binding site" evidence="9 13">
    <location>
        <position position="429"/>
    </location>
    <ligand>
        <name>Mn(2+)</name>
        <dbReference type="ChEBI" id="CHEBI:29035"/>
        <label>1</label>
    </ligand>
</feature>
<gene>
    <name evidence="9" type="primary">gpmI</name>
    <name evidence="16" type="ordered locus">Spiaf_0526</name>
</gene>
<dbReference type="UniPathway" id="UPA00109">
    <property type="reaction ID" value="UER00186"/>
</dbReference>
<evidence type="ECO:0000259" key="14">
    <source>
        <dbReference type="Pfam" id="PF01676"/>
    </source>
</evidence>
<dbReference type="AlphaFoldDB" id="H9UGI6"/>
<dbReference type="PANTHER" id="PTHR31637:SF0">
    <property type="entry name" value="2,3-BISPHOSPHOGLYCERATE-INDEPENDENT PHOSPHOGLYCERATE MUTASE"/>
    <property type="match status" value="1"/>
</dbReference>
<evidence type="ECO:0000256" key="13">
    <source>
        <dbReference type="PIRSR" id="PIRSR001492-3"/>
    </source>
</evidence>
<dbReference type="CDD" id="cd16010">
    <property type="entry name" value="iPGM"/>
    <property type="match status" value="1"/>
</dbReference>
<dbReference type="Gene3D" id="3.40.720.10">
    <property type="entry name" value="Alkaline Phosphatase, subunit A"/>
    <property type="match status" value="1"/>
</dbReference>
<dbReference type="STRING" id="889378.Spiaf_0526"/>
<organism evidence="16 17">
    <name type="scientific">Spirochaeta africana (strain ATCC 700263 / DSM 8902 / Z-7692)</name>
    <dbReference type="NCBI Taxonomy" id="889378"/>
    <lineage>
        <taxon>Bacteria</taxon>
        <taxon>Pseudomonadati</taxon>
        <taxon>Spirochaetota</taxon>
        <taxon>Spirochaetia</taxon>
        <taxon>Spirochaetales</taxon>
        <taxon>Spirochaetaceae</taxon>
        <taxon>Spirochaeta</taxon>
    </lineage>
</organism>
<dbReference type="PIRSF" id="PIRSF001492">
    <property type="entry name" value="IPGAM"/>
    <property type="match status" value="1"/>
</dbReference>
<comment type="cofactor">
    <cofactor evidence="9">
        <name>Mn(2+)</name>
        <dbReference type="ChEBI" id="CHEBI:29035"/>
    </cofactor>
    <text evidence="9">Binds 2 manganese ions per subunit.</text>
</comment>
<comment type="subunit">
    <text evidence="9">Monomer.</text>
</comment>
<dbReference type="OrthoDB" id="9800863at2"/>
<feature type="binding site" evidence="9 13">
    <location>
        <position position="466"/>
    </location>
    <ligand>
        <name>Mn(2+)</name>
        <dbReference type="ChEBI" id="CHEBI:29035"/>
        <label>2</label>
    </ligand>
</feature>
<dbReference type="eggNOG" id="COG0696">
    <property type="taxonomic scope" value="Bacteria"/>
</dbReference>
<comment type="function">
    <text evidence="2 9">Catalyzes the interconversion of 2-phosphoglycerate and 3-phosphoglycerate.</text>
</comment>
<dbReference type="InterPro" id="IPR036646">
    <property type="entry name" value="PGAM_B_sf"/>
</dbReference>
<feature type="binding site" evidence="9 12">
    <location>
        <begin position="156"/>
        <end position="157"/>
    </location>
    <ligand>
        <name>substrate</name>
    </ligand>
</feature>
<evidence type="ECO:0000313" key="16">
    <source>
        <dbReference type="EMBL" id="AFG36629.1"/>
    </source>
</evidence>
<dbReference type="GO" id="GO:0006096">
    <property type="term" value="P:glycolytic process"/>
    <property type="evidence" value="ECO:0007669"/>
    <property type="project" value="UniProtKB-UniRule"/>
</dbReference>
<accession>H9UGI6</accession>
<feature type="domain" description="Metalloenzyme" evidence="14">
    <location>
        <begin position="4"/>
        <end position="535"/>
    </location>
</feature>
<evidence type="ECO:0000256" key="8">
    <source>
        <dbReference type="ARBA" id="ARBA00023235"/>
    </source>
</evidence>